<organism evidence="1 2">
    <name type="scientific">Gossypium tomentosum</name>
    <name type="common">Hawaiian cotton</name>
    <name type="synonym">Gossypium sandvicense</name>
    <dbReference type="NCBI Taxonomy" id="34277"/>
    <lineage>
        <taxon>Eukaryota</taxon>
        <taxon>Viridiplantae</taxon>
        <taxon>Streptophyta</taxon>
        <taxon>Embryophyta</taxon>
        <taxon>Tracheophyta</taxon>
        <taxon>Spermatophyta</taxon>
        <taxon>Magnoliopsida</taxon>
        <taxon>eudicotyledons</taxon>
        <taxon>Gunneridae</taxon>
        <taxon>Pentapetalae</taxon>
        <taxon>rosids</taxon>
        <taxon>malvids</taxon>
        <taxon>Malvales</taxon>
        <taxon>Malvaceae</taxon>
        <taxon>Malvoideae</taxon>
        <taxon>Gossypium</taxon>
    </lineage>
</organism>
<proteinExistence type="predicted"/>
<dbReference type="Proteomes" id="UP000322667">
    <property type="component" value="Chromosome A11"/>
</dbReference>
<dbReference type="AlphaFoldDB" id="A0A5D2N578"/>
<protein>
    <submittedName>
        <fullName evidence="1">Uncharacterized protein</fullName>
    </submittedName>
</protein>
<accession>A0A5D2N578</accession>
<dbReference type="EMBL" id="CM017620">
    <property type="protein sequence ID" value="TYH98658.1"/>
    <property type="molecule type" value="Genomic_DNA"/>
</dbReference>
<evidence type="ECO:0000313" key="2">
    <source>
        <dbReference type="Proteomes" id="UP000322667"/>
    </source>
</evidence>
<keyword evidence="2" id="KW-1185">Reference proteome</keyword>
<name>A0A5D2N578_GOSTO</name>
<gene>
    <name evidence="1" type="ORF">ES332_A11G012800v1</name>
</gene>
<evidence type="ECO:0000313" key="1">
    <source>
        <dbReference type="EMBL" id="TYH98658.1"/>
    </source>
</evidence>
<reference evidence="1 2" key="1">
    <citation type="submission" date="2019-07" db="EMBL/GenBank/DDBJ databases">
        <title>WGS assembly of Gossypium tomentosum.</title>
        <authorList>
            <person name="Chen Z.J."/>
            <person name="Sreedasyam A."/>
            <person name="Ando A."/>
            <person name="Song Q."/>
            <person name="De L."/>
            <person name="Hulse-Kemp A."/>
            <person name="Ding M."/>
            <person name="Ye W."/>
            <person name="Kirkbride R."/>
            <person name="Jenkins J."/>
            <person name="Plott C."/>
            <person name="Lovell J."/>
            <person name="Lin Y.-M."/>
            <person name="Vaughn R."/>
            <person name="Liu B."/>
            <person name="Li W."/>
            <person name="Simpson S."/>
            <person name="Scheffler B."/>
            <person name="Saski C."/>
            <person name="Grover C."/>
            <person name="Hu G."/>
            <person name="Conover J."/>
            <person name="Carlson J."/>
            <person name="Shu S."/>
            <person name="Boston L."/>
            <person name="Williams M."/>
            <person name="Peterson D."/>
            <person name="Mcgee K."/>
            <person name="Jones D."/>
            <person name="Wendel J."/>
            <person name="Stelly D."/>
            <person name="Grimwood J."/>
            <person name="Schmutz J."/>
        </authorList>
    </citation>
    <scope>NUCLEOTIDE SEQUENCE [LARGE SCALE GENOMIC DNA]</scope>
    <source>
        <strain evidence="1">7179.01</strain>
    </source>
</reference>
<sequence>MHFTRLGLILKSTTKQKVRFKCVTYYEMGCLSSHYNSGIEYNTSELLFGVEEKFLQISIHIHLPHPIKP</sequence>